<feature type="chain" id="PRO_5040528546" description="Dirigent protein" evidence="4">
    <location>
        <begin position="33"/>
        <end position="243"/>
    </location>
</feature>
<evidence type="ECO:0000256" key="2">
    <source>
        <dbReference type="ARBA" id="ARBA00011738"/>
    </source>
</evidence>
<dbReference type="PANTHER" id="PTHR46215">
    <property type="entry name" value="DIRIGENT PROTEIN 24-RELATED"/>
    <property type="match status" value="1"/>
</dbReference>
<sequence>MRKHPSLLKLKLNLMAWFLLATITIVNQSTSARILDDLSSDRQHLITFFMRNAQPSTPTFNDKLPFPNPATIFPPINPGGTRSEIPIPESYSKPYMTGMQSSLSFPAVETATLQGLDLGAVTPIEEDLMEALEIGLPFISMGRAKGAYVASSDDGSNYMMAMTARFADGEEGGESKDSLRFFGVHRTDVYESHISVIGGTGKYEDANGYATVKAVTLGSRDDSTTTTTIATLTLFQFTVYLTY</sequence>
<dbReference type="PANTHER" id="PTHR46215:SF17">
    <property type="entry name" value="DIRIGENT PROTEIN"/>
    <property type="match status" value="1"/>
</dbReference>
<dbReference type="Pfam" id="PF03018">
    <property type="entry name" value="Dirigent"/>
    <property type="match status" value="1"/>
</dbReference>
<keyword evidence="4" id="KW-0052">Apoplast</keyword>
<protein>
    <recommendedName>
        <fullName evidence="4">Dirigent protein</fullName>
    </recommendedName>
</protein>
<dbReference type="EMBL" id="JAMYWD010000002">
    <property type="protein sequence ID" value="KAJ4979341.1"/>
    <property type="molecule type" value="Genomic_DNA"/>
</dbReference>
<dbReference type="AlphaFoldDB" id="A0A9Q0KZY4"/>
<evidence type="ECO:0000256" key="3">
    <source>
        <dbReference type="ARBA" id="ARBA00022525"/>
    </source>
</evidence>
<comment type="similarity">
    <text evidence="1 4">Belongs to the plant dirigent protein family.</text>
</comment>
<feature type="signal peptide" evidence="4">
    <location>
        <begin position="1"/>
        <end position="32"/>
    </location>
</feature>
<proteinExistence type="inferred from homology"/>
<keyword evidence="6" id="KW-1185">Reference proteome</keyword>
<dbReference type="InterPro" id="IPR004265">
    <property type="entry name" value="Dirigent"/>
</dbReference>
<gene>
    <name evidence="5" type="ORF">NE237_010121</name>
</gene>
<name>A0A9Q0KZY4_9MAGN</name>
<reference evidence="5" key="1">
    <citation type="journal article" date="2023" name="Plant J.">
        <title>The genome of the king protea, Protea cynaroides.</title>
        <authorList>
            <person name="Chang J."/>
            <person name="Duong T.A."/>
            <person name="Schoeman C."/>
            <person name="Ma X."/>
            <person name="Roodt D."/>
            <person name="Barker N."/>
            <person name="Li Z."/>
            <person name="Van de Peer Y."/>
            <person name="Mizrachi E."/>
        </authorList>
    </citation>
    <scope>NUCLEOTIDE SEQUENCE</scope>
    <source>
        <tissue evidence="5">Young leaves</tissue>
    </source>
</reference>
<evidence type="ECO:0000256" key="1">
    <source>
        <dbReference type="ARBA" id="ARBA00010746"/>
    </source>
</evidence>
<comment type="subunit">
    <text evidence="2 4">Homodimer.</text>
</comment>
<dbReference type="InterPro" id="IPR044859">
    <property type="entry name" value="Allene_oxi_cyc_Dirigent"/>
</dbReference>
<dbReference type="Proteomes" id="UP001141806">
    <property type="component" value="Unassembled WGS sequence"/>
</dbReference>
<comment type="function">
    <text evidence="4">Dirigent proteins impart stereoselectivity on the phenoxy radical-coupling reaction, yielding optically active lignans from two molecules of coniferyl alcohol in the biosynthesis of lignans, flavonolignans, and alkaloids and thus plays a central role in plant secondary metabolism.</text>
</comment>
<keyword evidence="4" id="KW-0732">Signal</keyword>
<comment type="caution">
    <text evidence="5">The sequence shown here is derived from an EMBL/GenBank/DDBJ whole genome shotgun (WGS) entry which is preliminary data.</text>
</comment>
<organism evidence="5 6">
    <name type="scientific">Protea cynaroides</name>
    <dbReference type="NCBI Taxonomy" id="273540"/>
    <lineage>
        <taxon>Eukaryota</taxon>
        <taxon>Viridiplantae</taxon>
        <taxon>Streptophyta</taxon>
        <taxon>Embryophyta</taxon>
        <taxon>Tracheophyta</taxon>
        <taxon>Spermatophyta</taxon>
        <taxon>Magnoliopsida</taxon>
        <taxon>Proteales</taxon>
        <taxon>Proteaceae</taxon>
        <taxon>Protea</taxon>
    </lineage>
</organism>
<dbReference type="GO" id="GO:0009699">
    <property type="term" value="P:phenylpropanoid biosynthetic process"/>
    <property type="evidence" value="ECO:0007669"/>
    <property type="project" value="UniProtKB-ARBA"/>
</dbReference>
<evidence type="ECO:0000256" key="4">
    <source>
        <dbReference type="RuleBase" id="RU363099"/>
    </source>
</evidence>
<dbReference type="GO" id="GO:0048046">
    <property type="term" value="C:apoplast"/>
    <property type="evidence" value="ECO:0007669"/>
    <property type="project" value="UniProtKB-SubCell"/>
</dbReference>
<accession>A0A9Q0KZY4</accession>
<dbReference type="Gene3D" id="2.40.480.10">
    <property type="entry name" value="Allene oxide cyclase-like"/>
    <property type="match status" value="1"/>
</dbReference>
<evidence type="ECO:0000313" key="5">
    <source>
        <dbReference type="EMBL" id="KAJ4979341.1"/>
    </source>
</evidence>
<keyword evidence="3 4" id="KW-0964">Secreted</keyword>
<comment type="subcellular location">
    <subcellularLocation>
        <location evidence="4">Secreted</location>
        <location evidence="4">Extracellular space</location>
        <location evidence="4">Apoplast</location>
    </subcellularLocation>
</comment>
<dbReference type="OrthoDB" id="1685727at2759"/>
<evidence type="ECO:0000313" key="6">
    <source>
        <dbReference type="Proteomes" id="UP001141806"/>
    </source>
</evidence>